<evidence type="ECO:0000256" key="4">
    <source>
        <dbReference type="ARBA" id="ARBA00022692"/>
    </source>
</evidence>
<dbReference type="GO" id="GO:0051301">
    <property type="term" value="P:cell division"/>
    <property type="evidence" value="ECO:0007669"/>
    <property type="project" value="InterPro"/>
</dbReference>
<reference evidence="17 18" key="1">
    <citation type="submission" date="2020-06" db="EMBL/GenBank/DDBJ databases">
        <title>The endosymbiont of the kinetoplastid Bodo saltans is a Paracaedibacter-like alpha-proteobacterium possessing a putative toxin-antitoxin system.</title>
        <authorList>
            <person name="Midha S."/>
            <person name="Rigden D.J."/>
            <person name="Siozios S."/>
            <person name="Hurst G.D.D."/>
            <person name="Jackson A.P."/>
        </authorList>
    </citation>
    <scope>NUCLEOTIDE SEQUENCE [LARGE SCALE GENOMIC DNA]</scope>
    <source>
        <strain evidence="17">Lake Konstanz</strain>
    </source>
</reference>
<evidence type="ECO:0000256" key="1">
    <source>
        <dbReference type="ARBA" id="ARBA00004141"/>
    </source>
</evidence>
<evidence type="ECO:0000256" key="12">
    <source>
        <dbReference type="ARBA" id="ARBA00041185"/>
    </source>
</evidence>
<evidence type="ECO:0000256" key="7">
    <source>
        <dbReference type="ARBA" id="ARBA00022989"/>
    </source>
</evidence>
<keyword evidence="2 17" id="KW-0328">Glycosyltransferase</keyword>
<comment type="catalytic activity">
    <reaction evidence="15">
        <text>[GlcNAc-(1-&gt;4)-Mur2Ac(oyl-L-Ala-gamma-D-Glu-L-Lys-D-Ala-D-Ala)](n)-di-trans,octa-cis-undecaprenyl diphosphate + beta-D-GlcNAc-(1-&gt;4)-Mur2Ac(oyl-L-Ala-gamma-D-Glu-L-Lys-D-Ala-D-Ala)-di-trans,octa-cis-undecaprenyl diphosphate = [GlcNAc-(1-&gt;4)-Mur2Ac(oyl-L-Ala-gamma-D-Glu-L-Lys-D-Ala-D-Ala)](n+1)-di-trans,octa-cis-undecaprenyl diphosphate + di-trans,octa-cis-undecaprenyl diphosphate + H(+)</text>
        <dbReference type="Rhea" id="RHEA:23708"/>
        <dbReference type="Rhea" id="RHEA-COMP:9602"/>
        <dbReference type="Rhea" id="RHEA-COMP:9603"/>
        <dbReference type="ChEBI" id="CHEBI:15378"/>
        <dbReference type="ChEBI" id="CHEBI:58405"/>
        <dbReference type="ChEBI" id="CHEBI:60033"/>
        <dbReference type="ChEBI" id="CHEBI:78435"/>
        <dbReference type="EC" id="2.4.99.28"/>
    </reaction>
</comment>
<dbReference type="GO" id="GO:0015648">
    <property type="term" value="F:lipid-linked peptidoglycan transporter activity"/>
    <property type="evidence" value="ECO:0007669"/>
    <property type="project" value="TreeGrafter"/>
</dbReference>
<evidence type="ECO:0000256" key="14">
    <source>
        <dbReference type="ARBA" id="ARBA00044770"/>
    </source>
</evidence>
<dbReference type="GO" id="GO:0009252">
    <property type="term" value="P:peptidoglycan biosynthetic process"/>
    <property type="evidence" value="ECO:0007669"/>
    <property type="project" value="UniProtKB-KW"/>
</dbReference>
<dbReference type="GO" id="GO:0008360">
    <property type="term" value="P:regulation of cell shape"/>
    <property type="evidence" value="ECO:0007669"/>
    <property type="project" value="UniProtKB-KW"/>
</dbReference>
<protein>
    <recommendedName>
        <fullName evidence="12">Probable peptidoglycan glycosyltransferase FtsW</fullName>
        <ecNumber evidence="14">2.4.99.28</ecNumber>
    </recommendedName>
    <alternativeName>
        <fullName evidence="13">Cell division protein FtsW</fullName>
    </alternativeName>
    <alternativeName>
        <fullName evidence="10">Cell wall polymerase</fullName>
    </alternativeName>
    <alternativeName>
        <fullName evidence="9">Peptidoglycan polymerase</fullName>
    </alternativeName>
</protein>
<organism evidence="17 18">
    <name type="scientific">Candidatus Bodocaedibacter vickermanii</name>
    <dbReference type="NCBI Taxonomy" id="2741701"/>
    <lineage>
        <taxon>Bacteria</taxon>
        <taxon>Pseudomonadati</taxon>
        <taxon>Pseudomonadota</taxon>
        <taxon>Alphaproteobacteria</taxon>
        <taxon>Holosporales</taxon>
        <taxon>Candidatus Paracaedibacteraceae</taxon>
        <taxon>Candidatus Bodocaedibacter</taxon>
    </lineage>
</organism>
<dbReference type="AlphaFoldDB" id="A0A7L9RVP3"/>
<name>A0A7L9RVP3_9PROT</name>
<evidence type="ECO:0000256" key="6">
    <source>
        <dbReference type="ARBA" id="ARBA00022984"/>
    </source>
</evidence>
<feature type="transmembrane region" description="Helical" evidence="16">
    <location>
        <begin position="60"/>
        <end position="77"/>
    </location>
</feature>
<keyword evidence="8 16" id="KW-0472">Membrane</keyword>
<feature type="transmembrane region" description="Helical" evidence="16">
    <location>
        <begin position="116"/>
        <end position="139"/>
    </location>
</feature>
<sequence>MVLFSRTDKSLLGRWWWSVDRPLLVCFLILMFFGVMLTMAGSPPVAERLGLDSFHFVKRHVVMLLPTIALMIFFSFLNLKNMRLISLVTFLGVVLLLLITPFFGTEIKGARRWLNIGGFSLQASEFLKPVFCIMNAWVFSHLAKQFNIKRPWIISMGLFGFMALLLLLQPDLGMTVVITAIWAIQFFMTGLSFQVIAVIGASGIAGLVGAYFLFPHVSDRMNKFLFVTDDKFGASYQIEKSLNAFRNGGLWGQGPGEGVYKKHLPDAHADFIFSVAGEEFGLIVCAILVGVFAVIFFRALVQLNRERNFFVIIAGVGLVVSFTFQSVINMASALNLIPTKGMTLPFVSYGGSSLLALGIHTGLILGLTRHRMEYK</sequence>
<keyword evidence="6" id="KW-0573">Peptidoglycan synthesis</keyword>
<accession>A0A7L9RVP3</accession>
<dbReference type="PANTHER" id="PTHR30474:SF2">
    <property type="entry name" value="PEPTIDOGLYCAN GLYCOSYLTRANSFERASE FTSW-RELATED"/>
    <property type="match status" value="1"/>
</dbReference>
<dbReference type="Pfam" id="PF01098">
    <property type="entry name" value="FTSW_RODA_SPOVE"/>
    <property type="match status" value="1"/>
</dbReference>
<feature type="transmembrane region" description="Helical" evidence="16">
    <location>
        <begin position="21"/>
        <end position="40"/>
    </location>
</feature>
<evidence type="ECO:0000256" key="13">
    <source>
        <dbReference type="ARBA" id="ARBA00041418"/>
    </source>
</evidence>
<keyword evidence="3 17" id="KW-0808">Transferase</keyword>
<dbReference type="KEGG" id="pbal:CPBP_01239"/>
<evidence type="ECO:0000313" key="18">
    <source>
        <dbReference type="Proteomes" id="UP000594001"/>
    </source>
</evidence>
<evidence type="ECO:0000256" key="5">
    <source>
        <dbReference type="ARBA" id="ARBA00022960"/>
    </source>
</evidence>
<evidence type="ECO:0000256" key="16">
    <source>
        <dbReference type="SAM" id="Phobius"/>
    </source>
</evidence>
<evidence type="ECO:0000256" key="15">
    <source>
        <dbReference type="ARBA" id="ARBA00049902"/>
    </source>
</evidence>
<feature type="transmembrane region" description="Helical" evidence="16">
    <location>
        <begin position="151"/>
        <end position="168"/>
    </location>
</feature>
<evidence type="ECO:0000256" key="9">
    <source>
        <dbReference type="ARBA" id="ARBA00032370"/>
    </source>
</evidence>
<feature type="transmembrane region" description="Helical" evidence="16">
    <location>
        <begin position="196"/>
        <end position="214"/>
    </location>
</feature>
<evidence type="ECO:0000256" key="2">
    <source>
        <dbReference type="ARBA" id="ARBA00022676"/>
    </source>
</evidence>
<feature type="transmembrane region" description="Helical" evidence="16">
    <location>
        <begin position="280"/>
        <end position="301"/>
    </location>
</feature>
<dbReference type="InterPro" id="IPR001182">
    <property type="entry name" value="FtsW/RodA"/>
</dbReference>
<feature type="transmembrane region" description="Helical" evidence="16">
    <location>
        <begin position="308"/>
        <end position="328"/>
    </location>
</feature>
<feature type="transmembrane region" description="Helical" evidence="16">
    <location>
        <begin position="348"/>
        <end position="367"/>
    </location>
</feature>
<feature type="transmembrane region" description="Helical" evidence="16">
    <location>
        <begin position="84"/>
        <end position="104"/>
    </location>
</feature>
<dbReference type="EC" id="2.4.99.28" evidence="14"/>
<evidence type="ECO:0000256" key="8">
    <source>
        <dbReference type="ARBA" id="ARBA00023136"/>
    </source>
</evidence>
<dbReference type="GO" id="GO:0008955">
    <property type="term" value="F:peptidoglycan glycosyltransferase activity"/>
    <property type="evidence" value="ECO:0007669"/>
    <property type="project" value="UniProtKB-EC"/>
</dbReference>
<gene>
    <name evidence="17" type="primary">ftsW</name>
    <name evidence="17" type="ORF">CPBP_01239</name>
</gene>
<evidence type="ECO:0000256" key="10">
    <source>
        <dbReference type="ARBA" id="ARBA00033270"/>
    </source>
</evidence>
<dbReference type="PANTHER" id="PTHR30474">
    <property type="entry name" value="CELL CYCLE PROTEIN"/>
    <property type="match status" value="1"/>
</dbReference>
<dbReference type="EMBL" id="CP054719">
    <property type="protein sequence ID" value="QOL20445.1"/>
    <property type="molecule type" value="Genomic_DNA"/>
</dbReference>
<keyword evidence="18" id="KW-1185">Reference proteome</keyword>
<comment type="similarity">
    <text evidence="11">Belongs to the SEDS family. FtsW subfamily.</text>
</comment>
<keyword evidence="7 16" id="KW-1133">Transmembrane helix</keyword>
<keyword evidence="5" id="KW-0133">Cell shape</keyword>
<dbReference type="GO" id="GO:0032153">
    <property type="term" value="C:cell division site"/>
    <property type="evidence" value="ECO:0007669"/>
    <property type="project" value="TreeGrafter"/>
</dbReference>
<proteinExistence type="inferred from homology"/>
<dbReference type="RefSeq" id="WP_350331989.1">
    <property type="nucleotide sequence ID" value="NZ_CP054719.1"/>
</dbReference>
<feature type="transmembrane region" description="Helical" evidence="16">
    <location>
        <begin position="174"/>
        <end position="191"/>
    </location>
</feature>
<comment type="subcellular location">
    <subcellularLocation>
        <location evidence="1">Membrane</location>
        <topology evidence="1">Multi-pass membrane protein</topology>
    </subcellularLocation>
</comment>
<evidence type="ECO:0000256" key="11">
    <source>
        <dbReference type="ARBA" id="ARBA00038053"/>
    </source>
</evidence>
<dbReference type="Proteomes" id="UP000594001">
    <property type="component" value="Chromosome"/>
</dbReference>
<evidence type="ECO:0000256" key="3">
    <source>
        <dbReference type="ARBA" id="ARBA00022679"/>
    </source>
</evidence>
<dbReference type="GO" id="GO:0005886">
    <property type="term" value="C:plasma membrane"/>
    <property type="evidence" value="ECO:0007669"/>
    <property type="project" value="TreeGrafter"/>
</dbReference>
<keyword evidence="4 16" id="KW-0812">Transmembrane</keyword>
<evidence type="ECO:0000313" key="17">
    <source>
        <dbReference type="EMBL" id="QOL20445.1"/>
    </source>
</evidence>